<keyword evidence="6" id="KW-0808">Transferase</keyword>
<evidence type="ECO:0000256" key="1">
    <source>
        <dbReference type="ARBA" id="ARBA00004606"/>
    </source>
</evidence>
<keyword evidence="8" id="KW-0547">Nucleotide-binding</keyword>
<evidence type="ECO:0000256" key="7">
    <source>
        <dbReference type="ARBA" id="ARBA00022692"/>
    </source>
</evidence>
<keyword evidence="9" id="KW-0735">Signal-anchor</keyword>
<dbReference type="EMBL" id="JAVRRD010000036">
    <property type="protein sequence ID" value="KAK5045552.1"/>
    <property type="molecule type" value="Genomic_DNA"/>
</dbReference>
<dbReference type="AlphaFoldDB" id="A0AAV9MXU8"/>
<sequence>MYSTASYGKLQQTILKPLLEVSVPQHPETYNDTTLPIFPSLGDIQSSSESDLCSNFPLEWLEKVQVVLKTGVGQRDKNEAHLISVTSCIRNLIVFSDVSERIHNREFIDVLEGLSEPYLQHPDFGAYQKQRTAYDSGEPIRLSNGGWKLDRFKFLPMINKAYKMRPDASWYVFLEADVYMFWDNLFRFLDQFNGQDMHYFGSATTGSHGRWFAYGGAGMVLSQGLMKDLVGDGTLLSEEYQEWMLADCCGDAVLGYAILDKTGVKVEDLYPMFSGDSLEALGVSEPRWCNPLLSLHRMTADSLRSLWDH</sequence>
<organism evidence="13 14">
    <name type="scientific">Exophiala bonariae</name>
    <dbReference type="NCBI Taxonomy" id="1690606"/>
    <lineage>
        <taxon>Eukaryota</taxon>
        <taxon>Fungi</taxon>
        <taxon>Dikarya</taxon>
        <taxon>Ascomycota</taxon>
        <taxon>Pezizomycotina</taxon>
        <taxon>Eurotiomycetes</taxon>
        <taxon>Chaetothyriomycetidae</taxon>
        <taxon>Chaetothyriales</taxon>
        <taxon>Herpotrichiellaceae</taxon>
        <taxon>Exophiala</taxon>
    </lineage>
</organism>
<accession>A0AAV9MXU8</accession>
<evidence type="ECO:0000256" key="2">
    <source>
        <dbReference type="ARBA" id="ARBA00004922"/>
    </source>
</evidence>
<evidence type="ECO:0000256" key="8">
    <source>
        <dbReference type="ARBA" id="ARBA00022741"/>
    </source>
</evidence>
<keyword evidence="10" id="KW-1133">Transmembrane helix</keyword>
<dbReference type="GeneID" id="89977331"/>
<dbReference type="PANTHER" id="PTHR23033:SF43">
    <property type="entry name" value="APPLE DOMAIN-CONTAINING PROTEIN"/>
    <property type="match status" value="1"/>
</dbReference>
<dbReference type="GO" id="GO:0000166">
    <property type="term" value="F:nucleotide binding"/>
    <property type="evidence" value="ECO:0007669"/>
    <property type="project" value="UniProtKB-KW"/>
</dbReference>
<evidence type="ECO:0000256" key="9">
    <source>
        <dbReference type="ARBA" id="ARBA00022968"/>
    </source>
</evidence>
<gene>
    <name evidence="13" type="ORF">LTR84_009170</name>
</gene>
<dbReference type="Proteomes" id="UP001358417">
    <property type="component" value="Unassembled WGS sequence"/>
</dbReference>
<keyword evidence="11" id="KW-0472">Membrane</keyword>
<evidence type="ECO:0000256" key="3">
    <source>
        <dbReference type="ARBA" id="ARBA00006462"/>
    </source>
</evidence>
<evidence type="ECO:0000313" key="14">
    <source>
        <dbReference type="Proteomes" id="UP001358417"/>
    </source>
</evidence>
<evidence type="ECO:0000256" key="6">
    <source>
        <dbReference type="ARBA" id="ARBA00022679"/>
    </source>
</evidence>
<protein>
    <recommendedName>
        <fullName evidence="4">N-acetylgalactosaminide beta-1,3-galactosyltransferase</fullName>
        <ecNumber evidence="4">2.4.1.122</ecNumber>
    </recommendedName>
</protein>
<evidence type="ECO:0000256" key="11">
    <source>
        <dbReference type="ARBA" id="ARBA00023136"/>
    </source>
</evidence>
<reference evidence="13 14" key="1">
    <citation type="submission" date="2023-08" db="EMBL/GenBank/DDBJ databases">
        <title>Black Yeasts Isolated from many extreme environments.</title>
        <authorList>
            <person name="Coleine C."/>
            <person name="Stajich J.E."/>
            <person name="Selbmann L."/>
        </authorList>
    </citation>
    <scope>NUCLEOTIDE SEQUENCE [LARGE SCALE GENOMIC DNA]</scope>
    <source>
        <strain evidence="13 14">CCFEE 5792</strain>
    </source>
</reference>
<evidence type="ECO:0000256" key="4">
    <source>
        <dbReference type="ARBA" id="ARBA00012557"/>
    </source>
</evidence>
<proteinExistence type="inferred from homology"/>
<dbReference type="InterPro" id="IPR026050">
    <property type="entry name" value="C1GALT1/C1GALT1_chp1"/>
</dbReference>
<dbReference type="EC" id="2.4.1.122" evidence="4"/>
<dbReference type="GO" id="GO:0016020">
    <property type="term" value="C:membrane"/>
    <property type="evidence" value="ECO:0007669"/>
    <property type="project" value="UniProtKB-SubCell"/>
</dbReference>
<dbReference type="GO" id="GO:0016263">
    <property type="term" value="F:glycoprotein-N-acetylgalactosamine 3-beta-galactosyltransferase activity"/>
    <property type="evidence" value="ECO:0007669"/>
    <property type="project" value="UniProtKB-EC"/>
</dbReference>
<evidence type="ECO:0000259" key="12">
    <source>
        <dbReference type="Pfam" id="PF02434"/>
    </source>
</evidence>
<evidence type="ECO:0000256" key="5">
    <source>
        <dbReference type="ARBA" id="ARBA00022676"/>
    </source>
</evidence>
<keyword evidence="5" id="KW-0328">Glycosyltransferase</keyword>
<feature type="domain" description="Fringe-like glycosyltransferase" evidence="12">
    <location>
        <begin position="162"/>
        <end position="266"/>
    </location>
</feature>
<keyword evidence="14" id="KW-1185">Reference proteome</keyword>
<comment type="pathway">
    <text evidence="2">Protein modification; protein glycosylation.</text>
</comment>
<comment type="caution">
    <text evidence="13">The sequence shown here is derived from an EMBL/GenBank/DDBJ whole genome shotgun (WGS) entry which is preliminary data.</text>
</comment>
<dbReference type="Gene3D" id="3.90.550.50">
    <property type="match status" value="1"/>
</dbReference>
<dbReference type="RefSeq" id="XP_064701176.1">
    <property type="nucleotide sequence ID" value="XM_064852712.1"/>
</dbReference>
<comment type="subcellular location">
    <subcellularLocation>
        <location evidence="1">Membrane</location>
        <topology evidence="1">Single-pass type II membrane protein</topology>
    </subcellularLocation>
</comment>
<dbReference type="PANTHER" id="PTHR23033">
    <property type="entry name" value="BETA1,3-GALACTOSYLTRANSFERASE"/>
    <property type="match status" value="1"/>
</dbReference>
<keyword evidence="7" id="KW-0812">Transmembrane</keyword>
<name>A0AAV9MXU8_9EURO</name>
<comment type="similarity">
    <text evidence="3">Belongs to the glycosyltransferase 31 family. Beta3-Gal-T subfamily.</text>
</comment>
<dbReference type="InterPro" id="IPR003378">
    <property type="entry name" value="Fringe-like_glycosylTrfase"/>
</dbReference>
<evidence type="ECO:0000256" key="10">
    <source>
        <dbReference type="ARBA" id="ARBA00022989"/>
    </source>
</evidence>
<dbReference type="Pfam" id="PF02434">
    <property type="entry name" value="Fringe"/>
    <property type="match status" value="1"/>
</dbReference>
<evidence type="ECO:0000313" key="13">
    <source>
        <dbReference type="EMBL" id="KAK5045552.1"/>
    </source>
</evidence>